<dbReference type="PROSITE" id="PS00678">
    <property type="entry name" value="WD_REPEATS_1"/>
    <property type="match status" value="1"/>
</dbReference>
<evidence type="ECO:0008006" key="6">
    <source>
        <dbReference type="Google" id="ProtNLM"/>
    </source>
</evidence>
<organism evidence="4 5">
    <name type="scientific">Urochloa decumbens</name>
    <dbReference type="NCBI Taxonomy" id="240449"/>
    <lineage>
        <taxon>Eukaryota</taxon>
        <taxon>Viridiplantae</taxon>
        <taxon>Streptophyta</taxon>
        <taxon>Embryophyta</taxon>
        <taxon>Tracheophyta</taxon>
        <taxon>Spermatophyta</taxon>
        <taxon>Magnoliopsida</taxon>
        <taxon>Liliopsida</taxon>
        <taxon>Poales</taxon>
        <taxon>Poaceae</taxon>
        <taxon>PACMAD clade</taxon>
        <taxon>Panicoideae</taxon>
        <taxon>Panicodae</taxon>
        <taxon>Paniceae</taxon>
        <taxon>Melinidinae</taxon>
        <taxon>Urochloa</taxon>
    </lineage>
</organism>
<evidence type="ECO:0000256" key="1">
    <source>
        <dbReference type="ARBA" id="ARBA00022574"/>
    </source>
</evidence>
<keyword evidence="2" id="KW-0677">Repeat</keyword>
<dbReference type="InterPro" id="IPR019775">
    <property type="entry name" value="WD40_repeat_CS"/>
</dbReference>
<dbReference type="InterPro" id="IPR036322">
    <property type="entry name" value="WD40_repeat_dom_sf"/>
</dbReference>
<proteinExistence type="predicted"/>
<accession>A0ABC9FR49</accession>
<evidence type="ECO:0000313" key="5">
    <source>
        <dbReference type="Proteomes" id="UP001497457"/>
    </source>
</evidence>
<dbReference type="InterPro" id="IPR052596">
    <property type="entry name" value="AMBRA1_autophagy"/>
</dbReference>
<feature type="repeat" description="WD" evidence="3">
    <location>
        <begin position="144"/>
        <end position="186"/>
    </location>
</feature>
<protein>
    <recommendedName>
        <fullName evidence="6">Transducin family protein / WD-40 repeat family protein</fullName>
    </recommendedName>
</protein>
<dbReference type="Pfam" id="PF00400">
    <property type="entry name" value="WD40"/>
    <property type="match status" value="2"/>
</dbReference>
<dbReference type="InterPro" id="IPR015943">
    <property type="entry name" value="WD40/YVTN_repeat-like_dom_sf"/>
</dbReference>
<evidence type="ECO:0000313" key="4">
    <source>
        <dbReference type="EMBL" id="CAL5080698.1"/>
    </source>
</evidence>
<evidence type="ECO:0000256" key="3">
    <source>
        <dbReference type="PROSITE-ProRule" id="PRU00221"/>
    </source>
</evidence>
<dbReference type="SMART" id="SM00320">
    <property type="entry name" value="WD40"/>
    <property type="match status" value="4"/>
</dbReference>
<reference evidence="5" key="1">
    <citation type="submission" date="2024-06" db="EMBL/GenBank/DDBJ databases">
        <authorList>
            <person name="Ryan C."/>
        </authorList>
    </citation>
    <scope>NUCLEOTIDE SEQUENCE [LARGE SCALE GENOMIC DNA]</scope>
</reference>
<sequence length="589" mass="65296">MAESWIQNWKHTSAPESVSSSVSRHEASTARRSRQRNIFDLLTQREVSPRIKHQAKNQWTKAPRCDAGSTELQFWVTDAQHDILYWAESQSLHCWSAKYCPLVPASRATIAAAFRPDGRVLASTHGDHTVKIIDYQTGKCLKVLQGHQRTPWVVRFHPLHSDILASGSLDCEVRLWDAKTSRCTQVLGFYRPIASIAFHAMGEVLAVASGHKLFIWDYNNRALDPPMILRTRRSLRAVQFHPHAAPYLLTAEVHDRDSEYSTMTPALMKNYALRDIPPLGNSGVDNLISELPYTHNFEHVGHSSSVPVNASSFDGSRRHDTPHHHLMSSVPGVGGSLIGTHAVSFGIGSERATSLLDGGTELPCTVKLRIWRYNINDPFIALDPEACLLTIPHVVLCSEMGTHFSPCGRFLVACVACMLPQRDGDHGSQLHEHYDSTVAGTSPTRHTLPSRQIVYELRVYSLEKATFGTVLASRAVKAAHCLTSVQFSPTSEHILLAYGRQHDSLLRTILMDGETRIPLYIVLEVYRVSDMELVRVLPSAGDEVNVACFHPSPGAGLVYGTKEGKLRFLQHDGASMGLNSSTGDNIQDS</sequence>
<dbReference type="PROSITE" id="PS50294">
    <property type="entry name" value="WD_REPEATS_REGION"/>
    <property type="match status" value="1"/>
</dbReference>
<gene>
    <name evidence="4" type="ORF">URODEC1_LOCUS108222</name>
</gene>
<keyword evidence="5" id="KW-1185">Reference proteome</keyword>
<keyword evidence="1 3" id="KW-0853">WD repeat</keyword>
<dbReference type="AlphaFoldDB" id="A0ABC9FR49"/>
<dbReference type="PANTHER" id="PTHR22874">
    <property type="entry name" value="ACTIVATING MOLECULE IN BECN1-REGULATED AUTOPHAGY PROTEIN 1"/>
    <property type="match status" value="1"/>
</dbReference>
<evidence type="ECO:0000256" key="2">
    <source>
        <dbReference type="ARBA" id="ARBA00022737"/>
    </source>
</evidence>
<dbReference type="PROSITE" id="PS50082">
    <property type="entry name" value="WD_REPEATS_2"/>
    <property type="match status" value="1"/>
</dbReference>
<dbReference type="Gene3D" id="2.130.10.10">
    <property type="entry name" value="YVTN repeat-like/Quinoprotein amine dehydrogenase"/>
    <property type="match status" value="1"/>
</dbReference>
<dbReference type="EMBL" id="OZ075117">
    <property type="protein sequence ID" value="CAL5080698.1"/>
    <property type="molecule type" value="Genomic_DNA"/>
</dbReference>
<reference evidence="4 5" key="2">
    <citation type="submission" date="2024-10" db="EMBL/GenBank/DDBJ databases">
        <authorList>
            <person name="Ryan C."/>
        </authorList>
    </citation>
    <scope>NUCLEOTIDE SEQUENCE [LARGE SCALE GENOMIC DNA]</scope>
</reference>
<dbReference type="Proteomes" id="UP001497457">
    <property type="component" value="Chromosome 7b"/>
</dbReference>
<name>A0ABC9FR49_9POAL</name>
<dbReference type="InterPro" id="IPR001680">
    <property type="entry name" value="WD40_rpt"/>
</dbReference>
<dbReference type="SUPFAM" id="SSF50978">
    <property type="entry name" value="WD40 repeat-like"/>
    <property type="match status" value="1"/>
</dbReference>
<dbReference type="PANTHER" id="PTHR22874:SF9">
    <property type="entry name" value="TRANSDUCIN FAMILY PROTEIN _ WD-40 REPEAT FAMILY PROTEIN"/>
    <property type="match status" value="1"/>
</dbReference>